<evidence type="ECO:0000256" key="3">
    <source>
        <dbReference type="ARBA" id="ARBA00022737"/>
    </source>
</evidence>
<comment type="subcellular location">
    <subcellularLocation>
        <location evidence="1">Nucleus</location>
    </subcellularLocation>
</comment>
<dbReference type="InterPro" id="IPR039999">
    <property type="entry name" value="LYAR"/>
</dbReference>
<accession>A0A2G4SZN0</accession>
<evidence type="ECO:0000256" key="6">
    <source>
        <dbReference type="ARBA" id="ARBA00023242"/>
    </source>
</evidence>
<dbReference type="GO" id="GO:0008270">
    <property type="term" value="F:zinc ion binding"/>
    <property type="evidence" value="ECO:0007669"/>
    <property type="project" value="UniProtKB-KW"/>
</dbReference>
<sequence>SFQCDGCGDVVKKPKLPSHRCRSTFSCIDCSVTFQGRAWETHTSCITEAEKFQKHIYQNKVTPFIYIYDHFIYIICRPKVTVKTIKRTIKKPARIKMATVPMTRKKISLFHSLIN</sequence>
<dbReference type="PANTHER" id="PTHR13100">
    <property type="entry name" value="CELL GROWTH-REGULATING NUCLEOLAR PROTEIN LYAR"/>
    <property type="match status" value="1"/>
</dbReference>
<dbReference type="PROSITE" id="PS51804">
    <property type="entry name" value="ZF_C2HC_LYAR"/>
    <property type="match status" value="1"/>
</dbReference>
<keyword evidence="10" id="KW-1185">Reference proteome</keyword>
<evidence type="ECO:0000256" key="4">
    <source>
        <dbReference type="ARBA" id="ARBA00022771"/>
    </source>
</evidence>
<dbReference type="GO" id="GO:0000122">
    <property type="term" value="P:negative regulation of transcription by RNA polymerase II"/>
    <property type="evidence" value="ECO:0007669"/>
    <property type="project" value="TreeGrafter"/>
</dbReference>
<evidence type="ECO:0000256" key="2">
    <source>
        <dbReference type="ARBA" id="ARBA00022723"/>
    </source>
</evidence>
<evidence type="ECO:0000256" key="5">
    <source>
        <dbReference type="ARBA" id="ARBA00022833"/>
    </source>
</evidence>
<dbReference type="InterPro" id="IPR036236">
    <property type="entry name" value="Znf_C2H2_sf"/>
</dbReference>
<keyword evidence="3" id="KW-0677">Repeat</keyword>
<organism evidence="9 10">
    <name type="scientific">Rhizopus microsporus ATCC 52813</name>
    <dbReference type="NCBI Taxonomy" id="1340429"/>
    <lineage>
        <taxon>Eukaryota</taxon>
        <taxon>Fungi</taxon>
        <taxon>Fungi incertae sedis</taxon>
        <taxon>Mucoromycota</taxon>
        <taxon>Mucoromycotina</taxon>
        <taxon>Mucoromycetes</taxon>
        <taxon>Mucorales</taxon>
        <taxon>Mucorineae</taxon>
        <taxon>Rhizopodaceae</taxon>
        <taxon>Rhizopus</taxon>
    </lineage>
</organism>
<dbReference type="STRING" id="1340429.A0A2G4SZN0"/>
<dbReference type="GO" id="GO:0005730">
    <property type="term" value="C:nucleolus"/>
    <property type="evidence" value="ECO:0007669"/>
    <property type="project" value="TreeGrafter"/>
</dbReference>
<dbReference type="Proteomes" id="UP000242254">
    <property type="component" value="Unassembled WGS sequence"/>
</dbReference>
<proteinExistence type="predicted"/>
<dbReference type="Pfam" id="PF08790">
    <property type="entry name" value="zf-LYAR"/>
    <property type="match status" value="1"/>
</dbReference>
<name>A0A2G4SZN0_RHIZD</name>
<dbReference type="SUPFAM" id="SSF57667">
    <property type="entry name" value="beta-beta-alpha zinc fingers"/>
    <property type="match status" value="1"/>
</dbReference>
<dbReference type="PANTHER" id="PTHR13100:SF10">
    <property type="entry name" value="CELL GROWTH-REGULATING NUCLEOLAR PROTEIN"/>
    <property type="match status" value="1"/>
</dbReference>
<evidence type="ECO:0000313" key="9">
    <source>
        <dbReference type="EMBL" id="PHZ14235.1"/>
    </source>
</evidence>
<dbReference type="GeneID" id="35436314"/>
<dbReference type="RefSeq" id="XP_023467943.1">
    <property type="nucleotide sequence ID" value="XM_023605324.1"/>
</dbReference>
<dbReference type="Gene3D" id="3.30.1490.490">
    <property type="match status" value="1"/>
</dbReference>
<dbReference type="EMBL" id="KZ303846">
    <property type="protein sequence ID" value="PHZ14235.1"/>
    <property type="molecule type" value="Genomic_DNA"/>
</dbReference>
<feature type="non-terminal residue" evidence="9">
    <location>
        <position position="1"/>
    </location>
</feature>
<keyword evidence="5" id="KW-0862">Zinc</keyword>
<dbReference type="GO" id="GO:0006364">
    <property type="term" value="P:rRNA processing"/>
    <property type="evidence" value="ECO:0007669"/>
    <property type="project" value="TreeGrafter"/>
</dbReference>
<reference evidence="9 10" key="1">
    <citation type="journal article" date="2016" name="Proc. Natl. Acad. Sci. U.S.A.">
        <title>Lipid metabolic changes in an early divergent fungus govern the establishment of a mutualistic symbiosis with endobacteria.</title>
        <authorList>
            <person name="Lastovetsky O.A."/>
            <person name="Gaspar M.L."/>
            <person name="Mondo S.J."/>
            <person name="LaButti K.M."/>
            <person name="Sandor L."/>
            <person name="Grigoriev I.V."/>
            <person name="Henry S.A."/>
            <person name="Pawlowska T.E."/>
        </authorList>
    </citation>
    <scope>NUCLEOTIDE SEQUENCE [LARGE SCALE GENOMIC DNA]</scope>
    <source>
        <strain evidence="9 10">ATCC 52813</strain>
    </source>
</reference>
<protein>
    <recommendedName>
        <fullName evidence="8">Zinc finger C2H2 LYAR-type domain-containing protein</fullName>
    </recommendedName>
</protein>
<gene>
    <name evidence="9" type="ORF">RHIMIDRAFT_115942</name>
</gene>
<keyword evidence="2" id="KW-0479">Metal-binding</keyword>
<evidence type="ECO:0000313" key="10">
    <source>
        <dbReference type="Proteomes" id="UP000242254"/>
    </source>
</evidence>
<evidence type="ECO:0000256" key="7">
    <source>
        <dbReference type="PROSITE-ProRule" id="PRU01145"/>
    </source>
</evidence>
<dbReference type="AlphaFoldDB" id="A0A2G4SZN0"/>
<feature type="domain" description="Zinc finger C2H2 LYAR-type" evidence="8">
    <location>
        <begin position="25"/>
        <end position="52"/>
    </location>
</feature>
<evidence type="ECO:0000256" key="1">
    <source>
        <dbReference type="ARBA" id="ARBA00004123"/>
    </source>
</evidence>
<dbReference type="InterPro" id="IPR014898">
    <property type="entry name" value="Znf_C2H2_LYAR"/>
</dbReference>
<evidence type="ECO:0000259" key="8">
    <source>
        <dbReference type="Pfam" id="PF08790"/>
    </source>
</evidence>
<keyword evidence="4 7" id="KW-0863">Zinc-finger</keyword>
<keyword evidence="6" id="KW-0539">Nucleus</keyword>
<dbReference type="GO" id="GO:0003677">
    <property type="term" value="F:DNA binding"/>
    <property type="evidence" value="ECO:0007669"/>
    <property type="project" value="InterPro"/>
</dbReference>